<reference evidence="4 5" key="1">
    <citation type="submission" date="2024-06" db="EMBL/GenBank/DDBJ databases">
        <title>Genomic Encyclopedia of Type Strains, Phase IV (KMG-IV): sequencing the most valuable type-strain genomes for metagenomic binning, comparative biology and taxonomic classification.</title>
        <authorList>
            <person name="Goeker M."/>
        </authorList>
    </citation>
    <scope>NUCLEOTIDE SEQUENCE [LARGE SCALE GENOMIC DNA]</scope>
    <source>
        <strain evidence="4 5">DSM 28303</strain>
    </source>
</reference>
<dbReference type="EMBL" id="JBEPLO010000028">
    <property type="protein sequence ID" value="MET3558944.1"/>
    <property type="molecule type" value="Genomic_DNA"/>
</dbReference>
<dbReference type="Gene3D" id="3.40.630.30">
    <property type="match status" value="1"/>
</dbReference>
<gene>
    <name evidence="4" type="ORF">ABID29_002087</name>
</gene>
<keyword evidence="5" id="KW-1185">Reference proteome</keyword>
<dbReference type="Proteomes" id="UP001549122">
    <property type="component" value="Unassembled WGS sequence"/>
</dbReference>
<dbReference type="InterPro" id="IPR045039">
    <property type="entry name" value="NSI-like"/>
</dbReference>
<dbReference type="RefSeq" id="WP_354366051.1">
    <property type="nucleotide sequence ID" value="NZ_JBEPLO010000028.1"/>
</dbReference>
<evidence type="ECO:0000313" key="4">
    <source>
        <dbReference type="EMBL" id="MET3558944.1"/>
    </source>
</evidence>
<proteinExistence type="predicted"/>
<dbReference type="CDD" id="cd04301">
    <property type="entry name" value="NAT_SF"/>
    <property type="match status" value="1"/>
</dbReference>
<name>A0ABV2FK27_9STRE</name>
<evidence type="ECO:0000256" key="2">
    <source>
        <dbReference type="ARBA" id="ARBA00023315"/>
    </source>
</evidence>
<evidence type="ECO:0000259" key="3">
    <source>
        <dbReference type="PROSITE" id="PS51186"/>
    </source>
</evidence>
<feature type="domain" description="N-acetyltransferase" evidence="3">
    <location>
        <begin position="2"/>
        <end position="122"/>
    </location>
</feature>
<dbReference type="PANTHER" id="PTHR43626:SF4">
    <property type="entry name" value="GCN5-RELATED N-ACETYLTRANSFERASE 2, CHLOROPLASTIC"/>
    <property type="match status" value="1"/>
</dbReference>
<comment type="caution">
    <text evidence="4">The sequence shown here is derived from an EMBL/GenBank/DDBJ whole genome shotgun (WGS) entry which is preliminary data.</text>
</comment>
<protein>
    <submittedName>
        <fullName evidence="4">Ribosomal protein S18 acetylase RimI-like enzyme</fullName>
    </submittedName>
</protein>
<sequence>MFRIRDGIEADALNLFKLYHAEGWTSFSQNKMTSLLVGSSYLVVEGNGEIVAFARYLTDGVLTTFVAEILVAPDFRGQGIGKMLVDEIHQRTMGTRLELISEADDFYEHLGFRKVGQGYRLT</sequence>
<keyword evidence="1" id="KW-0808">Transferase</keyword>
<dbReference type="InterPro" id="IPR016181">
    <property type="entry name" value="Acyl_CoA_acyltransferase"/>
</dbReference>
<dbReference type="SUPFAM" id="SSF55729">
    <property type="entry name" value="Acyl-CoA N-acyltransferases (Nat)"/>
    <property type="match status" value="1"/>
</dbReference>
<accession>A0ABV2FK27</accession>
<evidence type="ECO:0000256" key="1">
    <source>
        <dbReference type="ARBA" id="ARBA00022679"/>
    </source>
</evidence>
<dbReference type="PROSITE" id="PS51186">
    <property type="entry name" value="GNAT"/>
    <property type="match status" value="1"/>
</dbReference>
<dbReference type="InterPro" id="IPR000182">
    <property type="entry name" value="GNAT_dom"/>
</dbReference>
<organism evidence="4 5">
    <name type="scientific">Streptococcus rupicaprae</name>
    <dbReference type="NCBI Taxonomy" id="759619"/>
    <lineage>
        <taxon>Bacteria</taxon>
        <taxon>Bacillati</taxon>
        <taxon>Bacillota</taxon>
        <taxon>Bacilli</taxon>
        <taxon>Lactobacillales</taxon>
        <taxon>Streptococcaceae</taxon>
        <taxon>Streptococcus</taxon>
    </lineage>
</organism>
<keyword evidence="2" id="KW-0012">Acyltransferase</keyword>
<dbReference type="Pfam" id="PF13508">
    <property type="entry name" value="Acetyltransf_7"/>
    <property type="match status" value="1"/>
</dbReference>
<evidence type="ECO:0000313" key="5">
    <source>
        <dbReference type="Proteomes" id="UP001549122"/>
    </source>
</evidence>
<dbReference type="PANTHER" id="PTHR43626">
    <property type="entry name" value="ACYL-COA N-ACYLTRANSFERASE"/>
    <property type="match status" value="1"/>
</dbReference>